<dbReference type="STRING" id="1441469.A0A225AC78"/>
<proteinExistence type="predicted"/>
<evidence type="ECO:0000313" key="3">
    <source>
        <dbReference type="Proteomes" id="UP000214365"/>
    </source>
</evidence>
<sequence length="466" mass="53400">MFLFTHLPFEIQHRVLFFLYSHRDVAALSVQCRSLHVLCNMPLRKRYRRIRITSSRKSFNRAFNMLLDILTKPGLGEHVRHIEYTKECCANEPNPEQPRRELSGEEMQLLRAATRRAGFVDAEGLRVIDLLLQLVNLDVHKYATRGLAPEEVGFPLYQLLYRNNTSPQESLFLQHLRSVYMININKDYLDDGRCYSFMDFTGALAMFHRLPSINSVSVDLLLEMPYATPVAEIAESNVSRIAIHHSSITSMYLASLICSCKALREFEYSIGGRSRTPPAVSFFNVKTFIKAILMHKETLEILDVDVEEDMGYLFKVDSSTRDRCLDVQYGQREAEVGRSGPPPVAMWDQSGSLRDFHALKRLSLGVHFLMYFARGVKPTHDGSFSLVDCLPESLESLCIRGYERGKSEENDSQVDALVALQKRATSKLKTIIGIEALIPNSKHVDYPDNGRHLLWIMQEREWSDED</sequence>
<name>A0A225AC78_TALAT</name>
<evidence type="ECO:0000313" key="2">
    <source>
        <dbReference type="EMBL" id="OKL58672.1"/>
    </source>
</evidence>
<protein>
    <recommendedName>
        <fullName evidence="1">Leucine-rich repeat domain-containing protein</fullName>
    </recommendedName>
</protein>
<evidence type="ECO:0000259" key="1">
    <source>
        <dbReference type="Pfam" id="PF24969"/>
    </source>
</evidence>
<dbReference type="GeneID" id="31005790"/>
<dbReference type="RefSeq" id="XP_020118793.1">
    <property type="nucleotide sequence ID" value="XM_020268723.1"/>
</dbReference>
<gene>
    <name evidence="2" type="ORF">UA08_06034</name>
</gene>
<keyword evidence="3" id="KW-1185">Reference proteome</keyword>
<accession>A0A225AC78</accession>
<comment type="caution">
    <text evidence="2">The sequence shown here is derived from an EMBL/GenBank/DDBJ whole genome shotgun (WGS) entry which is preliminary data.</text>
</comment>
<dbReference type="AlphaFoldDB" id="A0A225AC78"/>
<dbReference type="OrthoDB" id="3437411at2759"/>
<reference evidence="2 3" key="1">
    <citation type="submission" date="2015-06" db="EMBL/GenBank/DDBJ databases">
        <title>Talaromyces atroroseus IBT 11181 draft genome.</title>
        <authorList>
            <person name="Rasmussen K.B."/>
            <person name="Rasmussen S."/>
            <person name="Petersen B."/>
            <person name="Sicheritz-Ponten T."/>
            <person name="Mortensen U.H."/>
            <person name="Thrane U."/>
        </authorList>
    </citation>
    <scope>NUCLEOTIDE SEQUENCE [LARGE SCALE GENOMIC DNA]</scope>
    <source>
        <strain evidence="2 3">IBT 11181</strain>
    </source>
</reference>
<organism evidence="2 3">
    <name type="scientific">Talaromyces atroroseus</name>
    <dbReference type="NCBI Taxonomy" id="1441469"/>
    <lineage>
        <taxon>Eukaryota</taxon>
        <taxon>Fungi</taxon>
        <taxon>Dikarya</taxon>
        <taxon>Ascomycota</taxon>
        <taxon>Pezizomycotina</taxon>
        <taxon>Eurotiomycetes</taxon>
        <taxon>Eurotiomycetidae</taxon>
        <taxon>Eurotiales</taxon>
        <taxon>Trichocomaceae</taxon>
        <taxon>Talaromyces</taxon>
        <taxon>Talaromyces sect. Trachyspermi</taxon>
    </lineage>
</organism>
<dbReference type="InterPro" id="IPR056867">
    <property type="entry name" value="LRR_15"/>
</dbReference>
<dbReference type="Pfam" id="PF24969">
    <property type="entry name" value="LRR_15"/>
    <property type="match status" value="1"/>
</dbReference>
<dbReference type="Proteomes" id="UP000214365">
    <property type="component" value="Unassembled WGS sequence"/>
</dbReference>
<dbReference type="EMBL" id="LFMY01000009">
    <property type="protein sequence ID" value="OKL58672.1"/>
    <property type="molecule type" value="Genomic_DNA"/>
</dbReference>
<feature type="domain" description="Leucine-rich repeat" evidence="1">
    <location>
        <begin position="348"/>
        <end position="432"/>
    </location>
</feature>